<dbReference type="InterPro" id="IPR006169">
    <property type="entry name" value="GTP1_OBG_dom"/>
</dbReference>
<dbReference type="Pfam" id="PF01926">
    <property type="entry name" value="MMR_HSR1"/>
    <property type="match status" value="1"/>
</dbReference>
<dbReference type="GO" id="GO:0000287">
    <property type="term" value="F:magnesium ion binding"/>
    <property type="evidence" value="ECO:0007669"/>
    <property type="project" value="InterPro"/>
</dbReference>
<dbReference type="InterPro" id="IPR027417">
    <property type="entry name" value="P-loop_NTPase"/>
</dbReference>
<dbReference type="InterPro" id="IPR031167">
    <property type="entry name" value="G_OBG"/>
</dbReference>
<dbReference type="EMBL" id="MH035494">
    <property type="protein sequence ID" value="AXI69349.1"/>
    <property type="molecule type" value="mRNA"/>
</dbReference>
<accession>A0A345S6Z5</accession>
<evidence type="ECO:0000256" key="6">
    <source>
        <dbReference type="ARBA" id="ARBA00023242"/>
    </source>
</evidence>
<dbReference type="SUPFAM" id="SSF52540">
    <property type="entry name" value="P-loop containing nucleoside triphosphate hydrolases"/>
    <property type="match status" value="1"/>
</dbReference>
<feature type="domain" description="OBG-type G" evidence="7">
    <location>
        <begin position="83"/>
        <end position="278"/>
    </location>
</feature>
<evidence type="ECO:0000256" key="1">
    <source>
        <dbReference type="ARBA" id="ARBA00004604"/>
    </source>
</evidence>
<keyword evidence="4" id="KW-0547">Nucleotide-binding</keyword>
<dbReference type="Pfam" id="PF01018">
    <property type="entry name" value="GTP1_OBG"/>
    <property type="match status" value="1"/>
</dbReference>
<dbReference type="Gene3D" id="2.70.210.12">
    <property type="entry name" value="GTP1/OBG domain"/>
    <property type="match status" value="1"/>
</dbReference>
<feature type="domain" description="Obg" evidence="8">
    <location>
        <begin position="1"/>
        <end position="82"/>
    </location>
</feature>
<dbReference type="PROSITE" id="PS51883">
    <property type="entry name" value="OBG"/>
    <property type="match status" value="1"/>
</dbReference>
<dbReference type="PIRSF" id="PIRSF002401">
    <property type="entry name" value="GTP_bd_Obg/CgtA"/>
    <property type="match status" value="1"/>
</dbReference>
<dbReference type="InterPro" id="IPR006073">
    <property type="entry name" value="GTP-bd"/>
</dbReference>
<organism evidence="9">
    <name type="scientific">Cepaea nemoralis</name>
    <name type="common">Banded wood snail</name>
    <dbReference type="NCBI Taxonomy" id="28835"/>
    <lineage>
        <taxon>Eukaryota</taxon>
        <taxon>Metazoa</taxon>
        <taxon>Spiralia</taxon>
        <taxon>Lophotrochozoa</taxon>
        <taxon>Mollusca</taxon>
        <taxon>Gastropoda</taxon>
        <taxon>Heterobranchia</taxon>
        <taxon>Euthyneura</taxon>
        <taxon>Panpulmonata</taxon>
        <taxon>Eupulmonata</taxon>
        <taxon>Stylommatophora</taxon>
        <taxon>Helicina</taxon>
        <taxon>Helicoidea</taxon>
        <taxon>Helicidae</taxon>
        <taxon>Cepaea</taxon>
    </lineage>
</organism>
<dbReference type="AlphaFoldDB" id="A0A345S6Z5"/>
<evidence type="ECO:0000259" key="7">
    <source>
        <dbReference type="PROSITE" id="PS51710"/>
    </source>
</evidence>
<dbReference type="Gene3D" id="3.40.50.300">
    <property type="entry name" value="P-loop containing nucleotide triphosphate hydrolases"/>
    <property type="match status" value="1"/>
</dbReference>
<dbReference type="PANTHER" id="PTHR11702:SF43">
    <property type="entry name" value="GTP-BINDING PROTEIN 10"/>
    <property type="match status" value="1"/>
</dbReference>
<dbReference type="InterPro" id="IPR045086">
    <property type="entry name" value="OBG_GTPase"/>
</dbReference>
<comment type="subcellular location">
    <subcellularLocation>
        <location evidence="1">Nucleus</location>
        <location evidence="1">Nucleolus</location>
    </subcellularLocation>
</comment>
<keyword evidence="5" id="KW-0342">GTP-binding</keyword>
<evidence type="ECO:0000313" key="9">
    <source>
        <dbReference type="EMBL" id="AXI69349.1"/>
    </source>
</evidence>
<protein>
    <submittedName>
        <fullName evidence="9">GTP-binding protein 10</fullName>
    </submittedName>
</protein>
<keyword evidence="6" id="KW-0539">Nucleus</keyword>
<dbReference type="PROSITE" id="PS51710">
    <property type="entry name" value="G_OBG"/>
    <property type="match status" value="1"/>
</dbReference>
<dbReference type="SUPFAM" id="SSF82051">
    <property type="entry name" value="Obg GTP-binding protein N-terminal domain"/>
    <property type="match status" value="1"/>
</dbReference>
<dbReference type="GO" id="GO:0005739">
    <property type="term" value="C:mitochondrion"/>
    <property type="evidence" value="ECO:0007669"/>
    <property type="project" value="TreeGrafter"/>
</dbReference>
<sequence>MCKAERGENSDKFHLLGDRGADLHLEVPLGIVVHTPDGKTVDLNRDGDACIAAQGGTGGNDKTNFLGLKGERNLIALELKLLADVGLVGYPNAGKSTFLKAISRTTPKITAYPFTTLSPQIGMMEYTDGRMISVADLPGLIEGASQNFGMGFKFLRHVERTKLLLYVLDINPFQLSFKHPERSAFQALLLLFQELDEYGHGMLEKPSVLALNKIDTDPSGKLTDKLIDLVKNLPDSLEEVDEEFHPKNLPKFDGVFRMSAMKRENTQLLKDRIREIMDEYAEKRRAEELEKTNALLQLKDADVLRVNEEQLKTTFV</sequence>
<dbReference type="GO" id="GO:0003924">
    <property type="term" value="F:GTPase activity"/>
    <property type="evidence" value="ECO:0007669"/>
    <property type="project" value="InterPro"/>
</dbReference>
<evidence type="ECO:0000256" key="4">
    <source>
        <dbReference type="ARBA" id="ARBA00022741"/>
    </source>
</evidence>
<dbReference type="CDD" id="cd01898">
    <property type="entry name" value="Obg"/>
    <property type="match status" value="1"/>
</dbReference>
<evidence type="ECO:0000256" key="2">
    <source>
        <dbReference type="ARBA" id="ARBA00007699"/>
    </source>
</evidence>
<evidence type="ECO:0000256" key="5">
    <source>
        <dbReference type="ARBA" id="ARBA00023134"/>
    </source>
</evidence>
<dbReference type="PRINTS" id="PR00326">
    <property type="entry name" value="GTP1OBG"/>
</dbReference>
<dbReference type="GO" id="GO:0042254">
    <property type="term" value="P:ribosome biogenesis"/>
    <property type="evidence" value="ECO:0007669"/>
    <property type="project" value="UniProtKB-UniRule"/>
</dbReference>
<dbReference type="InterPro" id="IPR014100">
    <property type="entry name" value="GTP-bd_Obg/CgtA"/>
</dbReference>
<comment type="similarity">
    <text evidence="2">Belongs to the TRAFAC class OBG-HflX-like GTPase superfamily. OBG GTPase family.</text>
</comment>
<gene>
    <name evidence="9" type="primary">GTPB</name>
</gene>
<dbReference type="GO" id="GO:0005525">
    <property type="term" value="F:GTP binding"/>
    <property type="evidence" value="ECO:0007669"/>
    <property type="project" value="UniProtKB-KW"/>
</dbReference>
<proteinExistence type="evidence at transcript level"/>
<name>A0A345S6Z5_CEPNE</name>
<keyword evidence="3" id="KW-0690">Ribosome biogenesis</keyword>
<dbReference type="GO" id="GO:0005730">
    <property type="term" value="C:nucleolus"/>
    <property type="evidence" value="ECO:0007669"/>
    <property type="project" value="UniProtKB-SubCell"/>
</dbReference>
<evidence type="ECO:0000259" key="8">
    <source>
        <dbReference type="PROSITE" id="PS51883"/>
    </source>
</evidence>
<reference evidence="9" key="1">
    <citation type="submission" date="2018-03" db="EMBL/GenBank/DDBJ databases">
        <title>Seasonal and individual variation influence qPCR reference gene selection in the terrestrial gastropod Cepaea nemoralis.</title>
        <authorList>
            <person name="Affenzeller S."/>
            <person name="Cerveau N."/>
            <person name="Jackson D.J."/>
        </authorList>
    </citation>
    <scope>NUCLEOTIDE SEQUENCE</scope>
</reference>
<dbReference type="InterPro" id="IPR036726">
    <property type="entry name" value="GTP1_OBG_dom_sf"/>
</dbReference>
<evidence type="ECO:0000256" key="3">
    <source>
        <dbReference type="ARBA" id="ARBA00022517"/>
    </source>
</evidence>
<dbReference type="PANTHER" id="PTHR11702">
    <property type="entry name" value="DEVELOPMENTALLY REGULATED GTP-BINDING PROTEIN-RELATED"/>
    <property type="match status" value="1"/>
</dbReference>